<feature type="transmembrane region" description="Helical" evidence="1">
    <location>
        <begin position="30"/>
        <end position="52"/>
    </location>
</feature>
<evidence type="ECO:0000313" key="3">
    <source>
        <dbReference type="Proteomes" id="UP001073122"/>
    </source>
</evidence>
<accession>A0ABT3XLL1</accession>
<dbReference type="EMBL" id="JAOVZW010000003">
    <property type="protein sequence ID" value="MCX8523010.1"/>
    <property type="molecule type" value="Genomic_DNA"/>
</dbReference>
<evidence type="ECO:0008006" key="4">
    <source>
        <dbReference type="Google" id="ProtNLM"/>
    </source>
</evidence>
<reference evidence="2" key="1">
    <citation type="submission" date="2022-10" db="EMBL/GenBank/DDBJ databases">
        <title>Chryseobacterium sp. nov., a novel bacterial species.</title>
        <authorList>
            <person name="Cao Y."/>
        </authorList>
    </citation>
    <scope>NUCLEOTIDE SEQUENCE</scope>
    <source>
        <strain evidence="2">CCTCC AB2015118</strain>
    </source>
</reference>
<gene>
    <name evidence="2" type="ORF">OF897_03625</name>
</gene>
<keyword evidence="1" id="KW-1133">Transmembrane helix</keyword>
<name>A0ABT3XLL1_9FLAO</name>
<keyword evidence="1" id="KW-0812">Transmembrane</keyword>
<dbReference type="RefSeq" id="WP_267264332.1">
    <property type="nucleotide sequence ID" value="NZ_JAOVZW010000003.1"/>
</dbReference>
<evidence type="ECO:0000313" key="2">
    <source>
        <dbReference type="EMBL" id="MCX8523010.1"/>
    </source>
</evidence>
<evidence type="ECO:0000256" key="1">
    <source>
        <dbReference type="SAM" id="Phobius"/>
    </source>
</evidence>
<comment type="caution">
    <text evidence="2">The sequence shown here is derived from an EMBL/GenBank/DDBJ whole genome shotgun (WGS) entry which is preliminary data.</text>
</comment>
<sequence length="229" mass="26571">MGIVALVLIVIIVLIFFILKIPKLNVAKKILIVISVLLLCIITLTVIFITGFDSGRMPKREEVEEAQKNFDTIKKSDTAITTVSENPPKYNSEQIKTLLFNIEGNYEFKKEETTCKMNLTLYYKKNQLKYKLKTNTREFSDDAEIELNEKKDGYYITFKNIEWSEYLGGLDNEGEPIQKDLSLPQDLDGVLYKNEIIIQNYGNSMNYYMKLEECGEKYIELIKTNTLNR</sequence>
<keyword evidence="3" id="KW-1185">Reference proteome</keyword>
<organism evidence="2 3">
    <name type="scientific">Chryseobacterium formosus</name>
    <dbReference type="NCBI Taxonomy" id="1537363"/>
    <lineage>
        <taxon>Bacteria</taxon>
        <taxon>Pseudomonadati</taxon>
        <taxon>Bacteroidota</taxon>
        <taxon>Flavobacteriia</taxon>
        <taxon>Flavobacteriales</taxon>
        <taxon>Weeksellaceae</taxon>
        <taxon>Chryseobacterium group</taxon>
        <taxon>Chryseobacterium</taxon>
    </lineage>
</organism>
<dbReference type="Proteomes" id="UP001073122">
    <property type="component" value="Unassembled WGS sequence"/>
</dbReference>
<protein>
    <recommendedName>
        <fullName evidence="4">DUF4352 domain-containing protein</fullName>
    </recommendedName>
</protein>
<proteinExistence type="predicted"/>
<keyword evidence="1" id="KW-0472">Membrane</keyword>